<keyword evidence="2" id="KW-0812">Transmembrane</keyword>
<keyword evidence="2" id="KW-1133">Transmembrane helix</keyword>
<feature type="transmembrane region" description="Helical" evidence="2">
    <location>
        <begin position="12"/>
        <end position="33"/>
    </location>
</feature>
<protein>
    <submittedName>
        <fullName evidence="3">WSCD family member CG9164,WSCD family member GA21586,WSCD family member AAEL009094,WSC domain-containing protein 2,WSC domain-containing protein 1,WSCD family member AGAP003962</fullName>
    </submittedName>
</protein>
<name>A0A6J8ED78_MYTCO</name>
<dbReference type="EMBL" id="CACVKT020008761">
    <property type="protein sequence ID" value="CAC5417555.1"/>
    <property type="molecule type" value="Genomic_DNA"/>
</dbReference>
<dbReference type="PANTHER" id="PTHR45964:SF5">
    <property type="entry name" value="WSCD FAMILY MEMBER CG9164"/>
    <property type="match status" value="1"/>
</dbReference>
<organism evidence="3 4">
    <name type="scientific">Mytilus coruscus</name>
    <name type="common">Sea mussel</name>
    <dbReference type="NCBI Taxonomy" id="42192"/>
    <lineage>
        <taxon>Eukaryota</taxon>
        <taxon>Metazoa</taxon>
        <taxon>Spiralia</taxon>
        <taxon>Lophotrochozoa</taxon>
        <taxon>Mollusca</taxon>
        <taxon>Bivalvia</taxon>
        <taxon>Autobranchia</taxon>
        <taxon>Pteriomorphia</taxon>
        <taxon>Mytilida</taxon>
        <taxon>Mytiloidea</taxon>
        <taxon>Mytilidae</taxon>
        <taxon>Mytilinae</taxon>
        <taxon>Mytilus</taxon>
    </lineage>
</organism>
<reference evidence="3 4" key="1">
    <citation type="submission" date="2020-06" db="EMBL/GenBank/DDBJ databases">
        <authorList>
            <person name="Li R."/>
            <person name="Bekaert M."/>
        </authorList>
    </citation>
    <scope>NUCLEOTIDE SEQUENCE [LARGE SCALE GENOMIC DNA]</scope>
    <source>
        <strain evidence="4">wild</strain>
    </source>
</reference>
<dbReference type="InterPro" id="IPR051589">
    <property type="entry name" value="Sialate-O-sulfotransferase"/>
</dbReference>
<evidence type="ECO:0000313" key="3">
    <source>
        <dbReference type="EMBL" id="CAC5417555.1"/>
    </source>
</evidence>
<dbReference type="OrthoDB" id="5985073at2759"/>
<dbReference type="SUPFAM" id="SSF52540">
    <property type="entry name" value="P-loop containing nucleoside triphosphate hydrolases"/>
    <property type="match status" value="1"/>
</dbReference>
<comment type="similarity">
    <text evidence="1">Belongs to the WSCD family.</text>
</comment>
<dbReference type="Gene3D" id="3.40.50.300">
    <property type="entry name" value="P-loop containing nucleotide triphosphate hydrolases"/>
    <property type="match status" value="1"/>
</dbReference>
<sequence>MFRRQRCSKTLVITVAIAVTYILACNLFTLYHLSKSKPNYFVHKYGLLYLGHLQTFKNWTCKPVLLSKIPLPSTALASYPGSGNSWLRHLLQQTTGIATGSEYVDFSLKYHGFLGEGITNSSVLVVKTHEYGNTTLIKYDRAILLIRAPEEALLAEFNRRYAGHLGHAQKLHFKKEWKPFLFEEMDNWYNFNKRWLTFKGQLYVVKYDKLIQNTSAEIVALLKFLNISVSSKELLCVVRNVDGHFKRPGTYHNYSGQKLYQPTIKQTLAAYWREITMLVHKKTARFVIN</sequence>
<accession>A0A6J8ED78</accession>
<gene>
    <name evidence="3" type="ORF">MCOR_50049</name>
</gene>
<keyword evidence="2" id="KW-0472">Membrane</keyword>
<dbReference type="AlphaFoldDB" id="A0A6J8ED78"/>
<proteinExistence type="inferred from homology"/>
<dbReference type="GO" id="GO:0008146">
    <property type="term" value="F:sulfotransferase activity"/>
    <property type="evidence" value="ECO:0007669"/>
    <property type="project" value="InterPro"/>
</dbReference>
<dbReference type="InterPro" id="IPR027417">
    <property type="entry name" value="P-loop_NTPase"/>
</dbReference>
<dbReference type="Proteomes" id="UP000507470">
    <property type="component" value="Unassembled WGS sequence"/>
</dbReference>
<evidence type="ECO:0000313" key="4">
    <source>
        <dbReference type="Proteomes" id="UP000507470"/>
    </source>
</evidence>
<evidence type="ECO:0000256" key="2">
    <source>
        <dbReference type="SAM" id="Phobius"/>
    </source>
</evidence>
<dbReference type="PANTHER" id="PTHR45964">
    <property type="entry name" value="WSCD FAMILY MEMBER CG9164"/>
    <property type="match status" value="1"/>
</dbReference>
<evidence type="ECO:0000256" key="1">
    <source>
        <dbReference type="ARBA" id="ARBA00010236"/>
    </source>
</evidence>
<keyword evidence="4" id="KW-1185">Reference proteome</keyword>